<name>A0A1M4WNF2_9THEO</name>
<reference evidence="2" key="1">
    <citation type="submission" date="2016-11" db="EMBL/GenBank/DDBJ databases">
        <authorList>
            <person name="Varghese N."/>
            <person name="Submissions S."/>
        </authorList>
    </citation>
    <scope>NUCLEOTIDE SEQUENCE [LARGE SCALE GENOMIC DNA]</scope>
    <source>
        <strain evidence="2">DSM 18761</strain>
    </source>
</reference>
<dbReference type="RefSeq" id="WP_072968346.1">
    <property type="nucleotide sequence ID" value="NZ_FQUR01000010.1"/>
</dbReference>
<sequence length="143" mass="16882">MNDLLSLRCINTTLSEILSDEYLSLMKWEIEKTSGIHFIQHILKYEDDTEWFIILNGIEKNSRLWLTIFEDPYEPVNRIIINELSVSFEEEINKKELGKQITKTVSEFLRDIGVISVYSNNTSLPWEELGFVLEENKLYFSLK</sequence>
<evidence type="ECO:0000313" key="1">
    <source>
        <dbReference type="EMBL" id="SHE82700.1"/>
    </source>
</evidence>
<keyword evidence="2" id="KW-1185">Reference proteome</keyword>
<dbReference type="AlphaFoldDB" id="A0A1M4WNF2"/>
<accession>A0A1M4WNF2</accession>
<organism evidence="1 2">
    <name type="scientific">Thermoanaerobacter uzonensis DSM 18761</name>
    <dbReference type="NCBI Taxonomy" id="1123369"/>
    <lineage>
        <taxon>Bacteria</taxon>
        <taxon>Bacillati</taxon>
        <taxon>Bacillota</taxon>
        <taxon>Clostridia</taxon>
        <taxon>Thermoanaerobacterales</taxon>
        <taxon>Thermoanaerobacteraceae</taxon>
        <taxon>Thermoanaerobacter</taxon>
    </lineage>
</organism>
<gene>
    <name evidence="1" type="ORF">SAMN02745195_01225</name>
</gene>
<dbReference type="Proteomes" id="UP000184127">
    <property type="component" value="Unassembled WGS sequence"/>
</dbReference>
<proteinExistence type="predicted"/>
<evidence type="ECO:0000313" key="2">
    <source>
        <dbReference type="Proteomes" id="UP000184127"/>
    </source>
</evidence>
<protein>
    <recommendedName>
        <fullName evidence="3">N-acetyltransferase domain-containing protein</fullName>
    </recommendedName>
</protein>
<evidence type="ECO:0008006" key="3">
    <source>
        <dbReference type="Google" id="ProtNLM"/>
    </source>
</evidence>
<dbReference type="EMBL" id="FQUR01000010">
    <property type="protein sequence ID" value="SHE82700.1"/>
    <property type="molecule type" value="Genomic_DNA"/>
</dbReference>